<comment type="caution">
    <text evidence="2">The sequence shown here is derived from an EMBL/GenBank/DDBJ whole genome shotgun (WGS) entry which is preliminary data.</text>
</comment>
<dbReference type="RefSeq" id="WP_197873560.1">
    <property type="nucleotide sequence ID" value="NZ_JADTXM010000030.1"/>
</dbReference>
<accession>A0ABS0N0T8</accession>
<protein>
    <submittedName>
        <fullName evidence="2">Toll/interleukin-1 receptor domain-containing protein</fullName>
    </submittedName>
</protein>
<name>A0ABS0N0T8_PSELU</name>
<gene>
    <name evidence="2" type="ORF">I5Q09_24510</name>
</gene>
<sequence>MATAESGGSIFISYAWGTGFQKKEWVREGIIASLTWKHDVFWDRDTIAPGELIERTISKALAKRPLLVLCLCDQDYLEAAQRIGSGLYEELRLLAQISEEPGVRIVPLILEFGCAERLPFPLIGRLYLNLQPLHSRNLHIGNIIWGVAEGLSQAQLQSEIDNLLAIFDLRKKVFSFLERRPLTIWGSGRNHEVMVYPAAETPYLLKPPQWMRESSRWDYLLEDDEPTCCPTKGRWYWDYVQVSTEMAPLGAAVMSTFFPQLTHKKEQGFLNRGGTLLASKFFRMVKFHEPFTFDANDLVNNLIQDREGFEILEQLMNAVESTAKDDISS</sequence>
<evidence type="ECO:0000313" key="3">
    <source>
        <dbReference type="Proteomes" id="UP000638986"/>
    </source>
</evidence>
<reference evidence="2 3" key="1">
    <citation type="submission" date="2020-11" db="EMBL/GenBank/DDBJ databases">
        <title>Enhanced detection system for hospital associated transmission using whole genome sequencing surveillance.</title>
        <authorList>
            <person name="Harrison L.H."/>
            <person name="Van Tyne D."/>
            <person name="Marsh J.W."/>
            <person name="Griffith M.P."/>
            <person name="Snyder D.J."/>
            <person name="Cooper V.S."/>
            <person name="Mustapha M."/>
        </authorList>
    </citation>
    <scope>NUCLEOTIDE SEQUENCE [LARGE SCALE GENOMIC DNA]</scope>
    <source>
        <strain evidence="2 3">PSB00013</strain>
    </source>
</reference>
<dbReference type="InterPro" id="IPR035897">
    <property type="entry name" value="Toll_tir_struct_dom_sf"/>
</dbReference>
<evidence type="ECO:0000313" key="2">
    <source>
        <dbReference type="EMBL" id="MBH3441844.1"/>
    </source>
</evidence>
<feature type="domain" description="TIR" evidence="1">
    <location>
        <begin position="10"/>
        <end position="131"/>
    </location>
</feature>
<proteinExistence type="predicted"/>
<evidence type="ECO:0000259" key="1">
    <source>
        <dbReference type="Pfam" id="PF13676"/>
    </source>
</evidence>
<dbReference type="InterPro" id="IPR000157">
    <property type="entry name" value="TIR_dom"/>
</dbReference>
<keyword evidence="2" id="KW-0675">Receptor</keyword>
<dbReference type="EMBL" id="JADTXM010000030">
    <property type="protein sequence ID" value="MBH3441844.1"/>
    <property type="molecule type" value="Genomic_DNA"/>
</dbReference>
<dbReference type="Proteomes" id="UP000638986">
    <property type="component" value="Unassembled WGS sequence"/>
</dbReference>
<dbReference type="Gene3D" id="3.40.50.10140">
    <property type="entry name" value="Toll/interleukin-1 receptor homology (TIR) domain"/>
    <property type="match status" value="1"/>
</dbReference>
<dbReference type="Pfam" id="PF13676">
    <property type="entry name" value="TIR_2"/>
    <property type="match status" value="1"/>
</dbReference>
<organism evidence="2 3">
    <name type="scientific">Pseudomonas luteola</name>
    <dbReference type="NCBI Taxonomy" id="47886"/>
    <lineage>
        <taxon>Bacteria</taxon>
        <taxon>Pseudomonadati</taxon>
        <taxon>Pseudomonadota</taxon>
        <taxon>Gammaproteobacteria</taxon>
        <taxon>Pseudomonadales</taxon>
        <taxon>Pseudomonadaceae</taxon>
        <taxon>Pseudomonas</taxon>
    </lineage>
</organism>